<evidence type="ECO:0000259" key="1">
    <source>
        <dbReference type="Pfam" id="PF08719"/>
    </source>
</evidence>
<proteinExistence type="predicted"/>
<dbReference type="InterPro" id="IPR037238">
    <property type="entry name" value="YbiA-like_sf"/>
</dbReference>
<feature type="domain" description="NADAR" evidence="1">
    <location>
        <begin position="101"/>
        <end position="242"/>
    </location>
</feature>
<comment type="caution">
    <text evidence="2">The sequence shown here is derived from an EMBL/GenBank/DDBJ whole genome shotgun (WGS) entry which is preliminary data.</text>
</comment>
<dbReference type="CDD" id="cd15457">
    <property type="entry name" value="NADAR"/>
    <property type="match status" value="1"/>
</dbReference>
<evidence type="ECO:0000313" key="3">
    <source>
        <dbReference type="Proteomes" id="UP001642484"/>
    </source>
</evidence>
<dbReference type="Proteomes" id="UP001642484">
    <property type="component" value="Unassembled WGS sequence"/>
</dbReference>
<dbReference type="EMBL" id="CAXAMN010004224">
    <property type="protein sequence ID" value="CAK9008287.1"/>
    <property type="molecule type" value="Genomic_DNA"/>
</dbReference>
<organism evidence="2 3">
    <name type="scientific">Durusdinium trenchii</name>
    <dbReference type="NCBI Taxonomy" id="1381693"/>
    <lineage>
        <taxon>Eukaryota</taxon>
        <taxon>Sar</taxon>
        <taxon>Alveolata</taxon>
        <taxon>Dinophyceae</taxon>
        <taxon>Suessiales</taxon>
        <taxon>Symbiodiniaceae</taxon>
        <taxon>Durusdinium</taxon>
    </lineage>
</organism>
<keyword evidence="3" id="KW-1185">Reference proteome</keyword>
<name>A0ABP0J1R1_9DINO</name>
<dbReference type="Gene3D" id="1.10.357.40">
    <property type="entry name" value="YbiA-like"/>
    <property type="match status" value="1"/>
</dbReference>
<gene>
    <name evidence="2" type="ORF">CCMP2556_LOCUS9191</name>
</gene>
<dbReference type="SUPFAM" id="SSF143990">
    <property type="entry name" value="YbiA-like"/>
    <property type="match status" value="1"/>
</dbReference>
<dbReference type="InterPro" id="IPR012816">
    <property type="entry name" value="NADAR"/>
</dbReference>
<accession>A0ABP0J1R1</accession>
<sequence>MVCCRNFQLPSLSELFGWGTKSRPMEFQSPVGEGLLAFYYPGYNTPADEVCQAWSVTRSCCFTSPKVNLIPIQSRLNCLVGFGFGAFRIDVLYRSGEQIPQAAFLGNFYARPLEIRHAAKPEMVSFENAEAAFQCLKHWDKKELFQKASAEEAYKLNRKSQGENQCDWTYAGYGSNWAGMRHVLQQKFQDEELRQMLLATENAFLLEHNPKHGRDTVWSNNNDGTGQNWLGLQLMWLREDLRGGSGDWANWLRQHVDFSTGAMLPDSEWPKVVKRATEATLQALAEAS</sequence>
<protein>
    <recommendedName>
        <fullName evidence="1">NADAR domain-containing protein</fullName>
    </recommendedName>
</protein>
<dbReference type="Pfam" id="PF08719">
    <property type="entry name" value="NADAR"/>
    <property type="match status" value="1"/>
</dbReference>
<evidence type="ECO:0000313" key="2">
    <source>
        <dbReference type="EMBL" id="CAK9008287.1"/>
    </source>
</evidence>
<reference evidence="2 3" key="1">
    <citation type="submission" date="2024-02" db="EMBL/GenBank/DDBJ databases">
        <authorList>
            <person name="Chen Y."/>
            <person name="Shah S."/>
            <person name="Dougan E. K."/>
            <person name="Thang M."/>
            <person name="Chan C."/>
        </authorList>
    </citation>
    <scope>NUCLEOTIDE SEQUENCE [LARGE SCALE GENOMIC DNA]</scope>
</reference>